<dbReference type="Gene3D" id="1.20.1270.370">
    <property type="match status" value="1"/>
</dbReference>
<dbReference type="EMBL" id="BARS01002240">
    <property type="protein sequence ID" value="GAF83265.1"/>
    <property type="molecule type" value="Genomic_DNA"/>
</dbReference>
<dbReference type="AlphaFoldDB" id="X0U454"/>
<dbReference type="PANTHER" id="PTHR30548">
    <property type="entry name" value="2-HYDROXYGLUTARYL-COA DEHYDRATASE, D-COMPONENT-RELATED"/>
    <property type="match status" value="1"/>
</dbReference>
<evidence type="ECO:0008006" key="3">
    <source>
        <dbReference type="Google" id="ProtNLM"/>
    </source>
</evidence>
<dbReference type="InterPro" id="IPR010327">
    <property type="entry name" value="FldB/FldC_alpha/beta"/>
</dbReference>
<sequence>SVLGWDLTSKFLDFARQFDVLKIVDKILEDVVTSINSKYNEMYEIGVSNGVPSELCYGINALYGMHKSKGKNLDANLTFAMRCGSWNTFSESLKSTVPSQIIIDVPSKNSDNEDIALKEMVNNVKNGISELEKITGNFVSDNSLQKQFRIGNQVKRFYKTILYEIGDSNFYPCNPATFAEILALLTITFQDYNSNSQRYLENLSNLVKEMRERIRKGIGMDVSHMPKVLFAPMYQGWEPAVHEIIYELGGRIIYADWDMLGFLEEIPISQKSDPIEAYARFLLNASTKGIGCDDENMTNSYLKAAENMNIDGLIFNQVYGCPSISKTYERLKEKLKAEFNIPAIVINFKKIGDNIEQVRKPLIPFMERLKDTRNI</sequence>
<feature type="non-terminal residue" evidence="2">
    <location>
        <position position="1"/>
    </location>
</feature>
<evidence type="ECO:0000256" key="1">
    <source>
        <dbReference type="ARBA" id="ARBA00005806"/>
    </source>
</evidence>
<comment type="similarity">
    <text evidence="1">Belongs to the FldB/FldC dehydratase alpha/beta subunit family.</text>
</comment>
<comment type="caution">
    <text evidence="2">The sequence shown here is derived from an EMBL/GenBank/DDBJ whole genome shotgun (WGS) entry which is preliminary data.</text>
</comment>
<accession>X0U454</accession>
<dbReference type="Pfam" id="PF06050">
    <property type="entry name" value="HGD-D"/>
    <property type="match status" value="1"/>
</dbReference>
<organism evidence="2">
    <name type="scientific">marine sediment metagenome</name>
    <dbReference type="NCBI Taxonomy" id="412755"/>
    <lineage>
        <taxon>unclassified sequences</taxon>
        <taxon>metagenomes</taxon>
        <taxon>ecological metagenomes</taxon>
    </lineage>
</organism>
<evidence type="ECO:0000313" key="2">
    <source>
        <dbReference type="EMBL" id="GAF83265.1"/>
    </source>
</evidence>
<dbReference type="PANTHER" id="PTHR30548:SF1">
    <property type="entry name" value="DEHYDRATASE SUBUNIT MJ0007-RELATED"/>
    <property type="match status" value="1"/>
</dbReference>
<dbReference type="Gene3D" id="3.40.50.11900">
    <property type="match status" value="1"/>
</dbReference>
<name>X0U454_9ZZZZ</name>
<proteinExistence type="inferred from homology"/>
<reference evidence="2" key="1">
    <citation type="journal article" date="2014" name="Front. Microbiol.">
        <title>High frequency of phylogenetically diverse reductive dehalogenase-homologous genes in deep subseafloor sedimentary metagenomes.</title>
        <authorList>
            <person name="Kawai M."/>
            <person name="Futagami T."/>
            <person name="Toyoda A."/>
            <person name="Takaki Y."/>
            <person name="Nishi S."/>
            <person name="Hori S."/>
            <person name="Arai W."/>
            <person name="Tsubouchi T."/>
            <person name="Morono Y."/>
            <person name="Uchiyama I."/>
            <person name="Ito T."/>
            <person name="Fujiyama A."/>
            <person name="Inagaki F."/>
            <person name="Takami H."/>
        </authorList>
    </citation>
    <scope>NUCLEOTIDE SEQUENCE</scope>
    <source>
        <strain evidence="2">Expedition CK06-06</strain>
    </source>
</reference>
<gene>
    <name evidence="2" type="ORF">S01H1_04224</name>
</gene>
<protein>
    <recommendedName>
        <fullName evidence="3">2-hydroxyacyl-CoA dehydratase</fullName>
    </recommendedName>
</protein>